<evidence type="ECO:0000256" key="2">
    <source>
        <dbReference type="ARBA" id="ARBA00022771"/>
    </source>
</evidence>
<dbReference type="PANTHER" id="PTHR12522:SF4">
    <property type="entry name" value="ZINC FINGER PROTEIN ELBOW"/>
    <property type="match status" value="1"/>
</dbReference>
<dbReference type="InterPro" id="IPR001878">
    <property type="entry name" value="Znf_CCHC"/>
</dbReference>
<dbReference type="PROSITE" id="PS50158">
    <property type="entry name" value="ZF_CCHC"/>
    <property type="match status" value="1"/>
</dbReference>
<evidence type="ECO:0000313" key="8">
    <source>
        <dbReference type="Proteomes" id="UP001474421"/>
    </source>
</evidence>
<feature type="compositionally biased region" description="Polar residues" evidence="5">
    <location>
        <begin position="385"/>
        <end position="400"/>
    </location>
</feature>
<evidence type="ECO:0000256" key="3">
    <source>
        <dbReference type="ARBA" id="ARBA00022833"/>
    </source>
</evidence>
<reference evidence="7 8" key="1">
    <citation type="journal article" date="2024" name="Proc. Natl. Acad. Sci. U.S.A.">
        <title>The genetic regulatory architecture and epigenomic basis for age-related changes in rattlesnake venom.</title>
        <authorList>
            <person name="Hogan M.P."/>
            <person name="Holding M.L."/>
            <person name="Nystrom G.S."/>
            <person name="Colston T.J."/>
            <person name="Bartlett D.A."/>
            <person name="Mason A.J."/>
            <person name="Ellsworth S.A."/>
            <person name="Rautsaw R.M."/>
            <person name="Lawrence K.C."/>
            <person name="Strickland J.L."/>
            <person name="He B."/>
            <person name="Fraser P."/>
            <person name="Margres M.J."/>
            <person name="Gilbert D.M."/>
            <person name="Gibbs H.L."/>
            <person name="Parkinson C.L."/>
            <person name="Rokyta D.R."/>
        </authorList>
    </citation>
    <scope>NUCLEOTIDE SEQUENCE [LARGE SCALE GENOMIC DNA]</scope>
    <source>
        <strain evidence="7">DRR0105</strain>
    </source>
</reference>
<feature type="compositionally biased region" description="Gly residues" evidence="5">
    <location>
        <begin position="436"/>
        <end position="447"/>
    </location>
</feature>
<feature type="region of interest" description="Disordered" evidence="5">
    <location>
        <begin position="15"/>
        <end position="55"/>
    </location>
</feature>
<dbReference type="GO" id="GO:0045892">
    <property type="term" value="P:negative regulation of DNA-templated transcription"/>
    <property type="evidence" value="ECO:0007669"/>
    <property type="project" value="TreeGrafter"/>
</dbReference>
<keyword evidence="1" id="KW-0479">Metal-binding</keyword>
<dbReference type="SMART" id="SM00343">
    <property type="entry name" value="ZnF_C2HC"/>
    <property type="match status" value="1"/>
</dbReference>
<name>A0AAW1B0P6_CROAD</name>
<dbReference type="GO" id="GO:0008270">
    <property type="term" value="F:zinc ion binding"/>
    <property type="evidence" value="ECO:0007669"/>
    <property type="project" value="UniProtKB-KW"/>
</dbReference>
<feature type="region of interest" description="Disordered" evidence="5">
    <location>
        <begin position="98"/>
        <end position="234"/>
    </location>
</feature>
<evidence type="ECO:0000313" key="7">
    <source>
        <dbReference type="EMBL" id="KAK9395565.1"/>
    </source>
</evidence>
<dbReference type="GO" id="GO:0005634">
    <property type="term" value="C:nucleus"/>
    <property type="evidence" value="ECO:0007669"/>
    <property type="project" value="TreeGrafter"/>
</dbReference>
<feature type="compositionally biased region" description="Basic and acidic residues" evidence="5">
    <location>
        <begin position="101"/>
        <end position="121"/>
    </location>
</feature>
<dbReference type="EMBL" id="JAOTOJ010000009">
    <property type="protein sequence ID" value="KAK9395565.1"/>
    <property type="molecule type" value="Genomic_DNA"/>
</dbReference>
<evidence type="ECO:0000256" key="1">
    <source>
        <dbReference type="ARBA" id="ARBA00022723"/>
    </source>
</evidence>
<feature type="region of interest" description="Disordered" evidence="5">
    <location>
        <begin position="376"/>
        <end position="447"/>
    </location>
</feature>
<feature type="compositionally biased region" description="Acidic residues" evidence="5">
    <location>
        <begin position="222"/>
        <end position="231"/>
    </location>
</feature>
<organism evidence="7 8">
    <name type="scientific">Crotalus adamanteus</name>
    <name type="common">Eastern diamondback rattlesnake</name>
    <dbReference type="NCBI Taxonomy" id="8729"/>
    <lineage>
        <taxon>Eukaryota</taxon>
        <taxon>Metazoa</taxon>
        <taxon>Chordata</taxon>
        <taxon>Craniata</taxon>
        <taxon>Vertebrata</taxon>
        <taxon>Euteleostomi</taxon>
        <taxon>Lepidosauria</taxon>
        <taxon>Squamata</taxon>
        <taxon>Bifurcata</taxon>
        <taxon>Unidentata</taxon>
        <taxon>Episquamata</taxon>
        <taxon>Toxicofera</taxon>
        <taxon>Serpentes</taxon>
        <taxon>Colubroidea</taxon>
        <taxon>Viperidae</taxon>
        <taxon>Crotalinae</taxon>
        <taxon>Crotalus</taxon>
    </lineage>
</organism>
<dbReference type="Pfam" id="PF00098">
    <property type="entry name" value="zf-CCHC"/>
    <property type="match status" value="1"/>
</dbReference>
<accession>A0AAW1B0P6</accession>
<sequence length="447" mass="46246">MDHGAVAVLFSSSSRRVSLPMGESKQNEHAPTQQRSGAPAMGAAMEAPPAGTEACLDPLAEPEACLDSLGGGAGVFLPERPGRGRVAAKIVAQESVSCVESQRELDMDLKEVHREGGDTTRSRRPGGKPQEGGQGPAAGMPRPPSPSVGPAFHCFRCNQLGHRAAECPAPNPRSPGVSSGATPPKKSLERSRAAKQQPSPVVQRGSPAAAETTAMARYRLVDDEDSPDDASADPMLETVASGLSPSHVLKIERFWPPQPNAGEPTMDHGEVAVPFSSSSHRASLPMGESKQNEHVSTQRRSGAPAMGAAMEASPVGTEACLDPLAEPEACLDSLGGGAGVFLPERPGRGRVAAEIIAQESLDTKKSPLALLMQTCSQIGKPDPSPSSKLITVMSSGSSNKEASKENARARQPGDPTRPNEVETGVANRVTRHAGSSSGGEEAGGSNA</sequence>
<feature type="compositionally biased region" description="Low complexity" evidence="5">
    <location>
        <begin position="37"/>
        <end position="54"/>
    </location>
</feature>
<feature type="region of interest" description="Disordered" evidence="5">
    <location>
        <begin position="255"/>
        <end position="311"/>
    </location>
</feature>
<dbReference type="Proteomes" id="UP001474421">
    <property type="component" value="Unassembled WGS sequence"/>
</dbReference>
<evidence type="ECO:0000259" key="6">
    <source>
        <dbReference type="PROSITE" id="PS50158"/>
    </source>
</evidence>
<dbReference type="AlphaFoldDB" id="A0AAW1B0P6"/>
<comment type="caution">
    <text evidence="7">The sequence shown here is derived from an EMBL/GenBank/DDBJ whole genome shotgun (WGS) entry which is preliminary data.</text>
</comment>
<keyword evidence="8" id="KW-1185">Reference proteome</keyword>
<feature type="domain" description="CCHC-type" evidence="6">
    <location>
        <begin position="154"/>
        <end position="168"/>
    </location>
</feature>
<dbReference type="InterPro" id="IPR036875">
    <property type="entry name" value="Znf_CCHC_sf"/>
</dbReference>
<keyword evidence="3" id="KW-0862">Zinc</keyword>
<protein>
    <submittedName>
        <fullName evidence="7">Zinc finger protein</fullName>
    </submittedName>
</protein>
<evidence type="ECO:0000256" key="4">
    <source>
        <dbReference type="PROSITE-ProRule" id="PRU00047"/>
    </source>
</evidence>
<dbReference type="GO" id="GO:0003676">
    <property type="term" value="F:nucleic acid binding"/>
    <property type="evidence" value="ECO:0007669"/>
    <property type="project" value="InterPro"/>
</dbReference>
<gene>
    <name evidence="7" type="ORF">NXF25_018926</name>
</gene>
<evidence type="ECO:0000256" key="5">
    <source>
        <dbReference type="SAM" id="MobiDB-lite"/>
    </source>
</evidence>
<proteinExistence type="predicted"/>
<keyword evidence="2 4" id="KW-0863">Zinc-finger</keyword>
<dbReference type="SUPFAM" id="SSF57756">
    <property type="entry name" value="Retrovirus zinc finger-like domains"/>
    <property type="match status" value="1"/>
</dbReference>
<dbReference type="PANTHER" id="PTHR12522">
    <property type="entry name" value="ZINC-FINGER PROTEIN NOLZ1-RELATED"/>
    <property type="match status" value="1"/>
</dbReference>
<dbReference type="InterPro" id="IPR051520">
    <property type="entry name" value="Elbow/Noc_ZnFinger"/>
</dbReference>